<feature type="coiled-coil region" evidence="1">
    <location>
        <begin position="10"/>
        <end position="37"/>
    </location>
</feature>
<accession>A0A2G1VXM0</accession>
<proteinExistence type="predicted"/>
<name>A0A2G1VXM0_9BACT</name>
<organism evidence="2 3">
    <name type="scientific">Rhodopirellula bahusiensis</name>
    <dbReference type="NCBI Taxonomy" id="2014065"/>
    <lineage>
        <taxon>Bacteria</taxon>
        <taxon>Pseudomonadati</taxon>
        <taxon>Planctomycetota</taxon>
        <taxon>Planctomycetia</taxon>
        <taxon>Pirellulales</taxon>
        <taxon>Pirellulaceae</taxon>
        <taxon>Rhodopirellula</taxon>
    </lineage>
</organism>
<reference evidence="2 3" key="1">
    <citation type="submission" date="2017-06" db="EMBL/GenBank/DDBJ databases">
        <title>Description of Rhodopirellula bahusiensis sp. nov.</title>
        <authorList>
            <person name="Kizina J."/>
            <person name="Harder J."/>
        </authorList>
    </citation>
    <scope>NUCLEOTIDE SEQUENCE [LARGE SCALE GENOMIC DNA]</scope>
    <source>
        <strain evidence="2 3">SWK21</strain>
    </source>
</reference>
<gene>
    <name evidence="2" type="ORF">CEE69_30815</name>
</gene>
<protein>
    <submittedName>
        <fullName evidence="2">Uncharacterized protein</fullName>
    </submittedName>
</protein>
<evidence type="ECO:0000313" key="2">
    <source>
        <dbReference type="EMBL" id="PHQ31495.1"/>
    </source>
</evidence>
<evidence type="ECO:0000256" key="1">
    <source>
        <dbReference type="SAM" id="Coils"/>
    </source>
</evidence>
<keyword evidence="1" id="KW-0175">Coiled coil</keyword>
<keyword evidence="3" id="KW-1185">Reference proteome</keyword>
<comment type="caution">
    <text evidence="2">The sequence shown here is derived from an EMBL/GenBank/DDBJ whole genome shotgun (WGS) entry which is preliminary data.</text>
</comment>
<evidence type="ECO:0000313" key="3">
    <source>
        <dbReference type="Proteomes" id="UP000225740"/>
    </source>
</evidence>
<dbReference type="AlphaFoldDB" id="A0A2G1VXM0"/>
<dbReference type="Proteomes" id="UP000225740">
    <property type="component" value="Unassembled WGS sequence"/>
</dbReference>
<dbReference type="EMBL" id="NIZW01000048">
    <property type="protein sequence ID" value="PHQ31495.1"/>
    <property type="molecule type" value="Genomic_DNA"/>
</dbReference>
<dbReference type="GeneID" id="90612202"/>
<dbReference type="RefSeq" id="WP_099264389.1">
    <property type="nucleotide sequence ID" value="NZ_NIZW01000048.1"/>
</dbReference>
<sequence length="134" mass="14493">MNSNRLDDIRSQLETELECSAAEVGRLKAELAAAQKDHKAITDAVNALGRKPSSAPKKPSVKKVDMKKAIREQLRDQPSPCPVDELDAALRDHFTRKGCSLTGFALRLKEVLADDEIEQTEAGIALAAMPVGNG</sequence>